<evidence type="ECO:0000313" key="14">
    <source>
        <dbReference type="EMBL" id="OZG67582.1"/>
    </source>
</evidence>
<proteinExistence type="inferred from homology"/>
<dbReference type="AlphaFoldDB" id="A0A261G832"/>
<comment type="subunit">
    <text evidence="1 12">Homodimer.</text>
</comment>
<dbReference type="PANTHER" id="PTHR10088">
    <property type="entry name" value="GLUCOKINASE REGULATORY PROTEIN"/>
    <property type="match status" value="1"/>
</dbReference>
<dbReference type="GO" id="GO:0097173">
    <property type="term" value="P:N-acetylmuramic acid catabolic process"/>
    <property type="evidence" value="ECO:0007669"/>
    <property type="project" value="UniProtKB-UniPathway"/>
</dbReference>
<gene>
    <name evidence="12" type="primary">murQ</name>
    <name evidence="14" type="ORF">BAQU_0674</name>
</gene>
<comment type="pathway">
    <text evidence="6">Cell wall biogenesis.</text>
</comment>
<dbReference type="GO" id="GO:0016803">
    <property type="term" value="F:ether hydrolase activity"/>
    <property type="evidence" value="ECO:0007669"/>
    <property type="project" value="TreeGrafter"/>
</dbReference>
<dbReference type="HAMAP" id="MF_00068">
    <property type="entry name" value="MurQ"/>
    <property type="match status" value="1"/>
</dbReference>
<dbReference type="GO" id="GO:0046348">
    <property type="term" value="P:amino sugar catabolic process"/>
    <property type="evidence" value="ECO:0007669"/>
    <property type="project" value="InterPro"/>
</dbReference>
<keyword evidence="3 12" id="KW-0119">Carbohydrate metabolism</keyword>
<dbReference type="NCBIfam" id="NF009222">
    <property type="entry name" value="PRK12570.1"/>
    <property type="match status" value="1"/>
</dbReference>
<dbReference type="Proteomes" id="UP000216451">
    <property type="component" value="Unassembled WGS sequence"/>
</dbReference>
<keyword evidence="15" id="KW-1185">Reference proteome</keyword>
<dbReference type="Pfam" id="PF22645">
    <property type="entry name" value="GKRP_SIS_N"/>
    <property type="match status" value="1"/>
</dbReference>
<dbReference type="InterPro" id="IPR001347">
    <property type="entry name" value="SIS_dom"/>
</dbReference>
<dbReference type="InterPro" id="IPR005488">
    <property type="entry name" value="Etherase_MurQ"/>
</dbReference>
<evidence type="ECO:0000256" key="4">
    <source>
        <dbReference type="ARBA" id="ARBA00051747"/>
    </source>
</evidence>
<dbReference type="RefSeq" id="WP_094692774.1">
    <property type="nucleotide sequence ID" value="NZ_JBDNSG010000024.1"/>
</dbReference>
<comment type="similarity">
    <text evidence="7 12">Belongs to the GCKR-like family. MurNAc-6-P etherase subfamily.</text>
</comment>
<comment type="miscellaneous">
    <text evidence="12">A lyase-type mechanism (elimination/hydration) is suggested for the cleavage of the lactyl ether bond of MurNAc 6-phosphate, with the formation of an alpha,beta-unsaturated aldehyde intermediate with (E)-stereochemistry, followed by the syn addition of water to give product.</text>
</comment>
<accession>A0A261G832</accession>
<dbReference type="FunFam" id="1.10.8.1080:FF:000001">
    <property type="entry name" value="N-acetylmuramic acid 6-phosphate etherase"/>
    <property type="match status" value="1"/>
</dbReference>
<dbReference type="SUPFAM" id="SSF53697">
    <property type="entry name" value="SIS domain"/>
    <property type="match status" value="1"/>
</dbReference>
<dbReference type="OrthoDB" id="9813395at2"/>
<evidence type="ECO:0000256" key="2">
    <source>
        <dbReference type="ARBA" id="ARBA00023239"/>
    </source>
</evidence>
<evidence type="ECO:0000259" key="13">
    <source>
        <dbReference type="PROSITE" id="PS51464"/>
    </source>
</evidence>
<dbReference type="Gene3D" id="1.10.8.1080">
    <property type="match status" value="1"/>
</dbReference>
<evidence type="ECO:0000256" key="9">
    <source>
        <dbReference type="ARBA" id="ARBA00070061"/>
    </source>
</evidence>
<sequence>MDIASLTTEARNTKTMNLDSMSIHEFATVMNQEDQSVATSVSLALRDIESAIATIIEHFNQGGRLFYMGAGTSGRLGVLDAAECVPTFGIDPKMVQGLIAGGIKAMTIAVEGAEDNIQLGAEDLKARGLNSNDTVVGIAASGRTPYVIGGLDYATQVGAATVSLACNGHAAISAHANISIEVPVGPEVLSGSTRLKAGTAQKLVLNMLSTGAMVGIGKVYENLMVDVKPTNEKLIERAKRIIREATHCNEEVADTNFEASGHDVKLAIVMILTGLSKQNASVQLRKAGGFISRLVKNND</sequence>
<evidence type="ECO:0000256" key="11">
    <source>
        <dbReference type="ARBA" id="ARBA00084049"/>
    </source>
</evidence>
<dbReference type="GO" id="GO:0009254">
    <property type="term" value="P:peptidoglycan turnover"/>
    <property type="evidence" value="ECO:0007669"/>
    <property type="project" value="TreeGrafter"/>
</dbReference>
<dbReference type="GO" id="GO:0016835">
    <property type="term" value="F:carbon-oxygen lyase activity"/>
    <property type="evidence" value="ECO:0007669"/>
    <property type="project" value="UniProtKB-UniRule"/>
</dbReference>
<evidence type="ECO:0000256" key="10">
    <source>
        <dbReference type="ARBA" id="ARBA00077905"/>
    </source>
</evidence>
<name>A0A261G832_9BIFI</name>
<evidence type="ECO:0000256" key="5">
    <source>
        <dbReference type="ARBA" id="ARBA00060595"/>
    </source>
</evidence>
<evidence type="ECO:0000256" key="8">
    <source>
        <dbReference type="ARBA" id="ARBA00067056"/>
    </source>
</evidence>
<comment type="pathway">
    <text evidence="12">Amino-sugar metabolism; N-acetylmuramate degradation.</text>
</comment>
<evidence type="ECO:0000256" key="1">
    <source>
        <dbReference type="ARBA" id="ARBA00011738"/>
    </source>
</evidence>
<reference evidence="14 15" key="1">
    <citation type="journal article" date="2017" name="BMC Genomics">
        <title>Comparative genomic and phylogenomic analyses of the Bifidobacteriaceae family.</title>
        <authorList>
            <person name="Lugli G.A."/>
            <person name="Milani C."/>
            <person name="Turroni F."/>
            <person name="Duranti S."/>
            <person name="Mancabelli L."/>
            <person name="Mangifesta M."/>
            <person name="Ferrario C."/>
            <person name="Modesto M."/>
            <person name="Mattarelli P."/>
            <person name="Jiri K."/>
            <person name="van Sinderen D."/>
            <person name="Ventura M."/>
        </authorList>
    </citation>
    <scope>NUCLEOTIDE SEQUENCE [LARGE SCALE GENOMIC DNA]</scope>
    <source>
        <strain evidence="14 15">LMG 28769</strain>
    </source>
</reference>
<dbReference type="GeneID" id="98295345"/>
<dbReference type="InterPro" id="IPR040190">
    <property type="entry name" value="MURQ/GCKR"/>
</dbReference>
<evidence type="ECO:0000256" key="12">
    <source>
        <dbReference type="HAMAP-Rule" id="MF_00068"/>
    </source>
</evidence>
<evidence type="ECO:0000256" key="3">
    <source>
        <dbReference type="ARBA" id="ARBA00023277"/>
    </source>
</evidence>
<dbReference type="NCBIfam" id="NF003915">
    <property type="entry name" value="PRK05441.1"/>
    <property type="match status" value="1"/>
</dbReference>
<evidence type="ECO:0000256" key="6">
    <source>
        <dbReference type="ARBA" id="ARBA00060672"/>
    </source>
</evidence>
<dbReference type="Gene3D" id="3.40.50.10490">
    <property type="entry name" value="Glucose-6-phosphate isomerase like protein, domain 1"/>
    <property type="match status" value="1"/>
</dbReference>
<dbReference type="EMBL" id="MWXA01000004">
    <property type="protein sequence ID" value="OZG67582.1"/>
    <property type="molecule type" value="Genomic_DNA"/>
</dbReference>
<comment type="caution">
    <text evidence="14">The sequence shown here is derived from an EMBL/GenBank/DDBJ whole genome shotgun (WGS) entry which is preliminary data.</text>
</comment>
<feature type="active site" evidence="12">
    <location>
        <position position="114"/>
    </location>
</feature>
<evidence type="ECO:0000313" key="15">
    <source>
        <dbReference type="Proteomes" id="UP000216451"/>
    </source>
</evidence>
<dbReference type="UniPathway" id="UPA00342"/>
<dbReference type="GO" id="GO:0097367">
    <property type="term" value="F:carbohydrate derivative binding"/>
    <property type="evidence" value="ECO:0007669"/>
    <property type="project" value="InterPro"/>
</dbReference>
<dbReference type="PANTHER" id="PTHR10088:SF4">
    <property type="entry name" value="GLUCOKINASE REGULATORY PROTEIN"/>
    <property type="match status" value="1"/>
</dbReference>
<dbReference type="PROSITE" id="PS51464">
    <property type="entry name" value="SIS"/>
    <property type="match status" value="1"/>
</dbReference>
<dbReference type="FunFam" id="3.40.50.10490:FF:000014">
    <property type="entry name" value="N-acetylmuramic acid 6-phosphate etherase"/>
    <property type="match status" value="1"/>
</dbReference>
<dbReference type="EC" id="4.2.1.126" evidence="8 12"/>
<organism evidence="14 15">
    <name type="scientific">Bifidobacterium aquikefiri</name>
    <dbReference type="NCBI Taxonomy" id="1653207"/>
    <lineage>
        <taxon>Bacteria</taxon>
        <taxon>Bacillati</taxon>
        <taxon>Actinomycetota</taxon>
        <taxon>Actinomycetes</taxon>
        <taxon>Bifidobacteriales</taxon>
        <taxon>Bifidobacteriaceae</taxon>
        <taxon>Bifidobacterium</taxon>
    </lineage>
</organism>
<dbReference type="CDD" id="cd05007">
    <property type="entry name" value="SIS_Etherase"/>
    <property type="match status" value="1"/>
</dbReference>
<protein>
    <recommendedName>
        <fullName evidence="9 12">N-acetylmuramic acid 6-phosphate etherase</fullName>
        <shortName evidence="12">MurNAc-6-P etherase</shortName>
        <ecNumber evidence="8 12">4.2.1.126</ecNumber>
    </recommendedName>
    <alternativeName>
        <fullName evidence="11 12">N-acetylmuramic acid 6-phosphate hydrolase</fullName>
    </alternativeName>
    <alternativeName>
        <fullName evidence="10 12">N-acetylmuramic acid 6-phosphate lyase</fullName>
    </alternativeName>
</protein>
<dbReference type="PROSITE" id="PS01272">
    <property type="entry name" value="GCKR"/>
    <property type="match status" value="1"/>
</dbReference>
<dbReference type="InterPro" id="IPR046348">
    <property type="entry name" value="SIS_dom_sf"/>
</dbReference>
<evidence type="ECO:0000256" key="7">
    <source>
        <dbReference type="ARBA" id="ARBA00061234"/>
    </source>
</evidence>
<dbReference type="InterPro" id="IPR005486">
    <property type="entry name" value="Glucokinase_regulatory_CS"/>
</dbReference>
<dbReference type="NCBIfam" id="TIGR00274">
    <property type="entry name" value="N-acetylmuramic acid 6-phosphate etherase"/>
    <property type="match status" value="1"/>
</dbReference>
<comment type="catalytic activity">
    <reaction evidence="4 12">
        <text>N-acetyl-D-muramate 6-phosphate + H2O = N-acetyl-D-glucosamine 6-phosphate + (R)-lactate</text>
        <dbReference type="Rhea" id="RHEA:26410"/>
        <dbReference type="ChEBI" id="CHEBI:15377"/>
        <dbReference type="ChEBI" id="CHEBI:16004"/>
        <dbReference type="ChEBI" id="CHEBI:57513"/>
        <dbReference type="ChEBI" id="CHEBI:58722"/>
        <dbReference type="EC" id="4.2.1.126"/>
    </reaction>
</comment>
<comment type="pathway">
    <text evidence="5">Amino-sugar metabolism; 1,6-anhydro-N-acetylmuramate degradation.</text>
</comment>
<feature type="active site" description="Proton donor" evidence="12">
    <location>
        <position position="83"/>
    </location>
</feature>
<feature type="domain" description="SIS" evidence="13">
    <location>
        <begin position="55"/>
        <end position="218"/>
    </location>
</feature>
<comment type="function">
    <text evidence="12">Specifically catalyzes the cleavage of the D-lactyl ether substituent of MurNAc 6-phosphate, producing GlcNAc 6-phosphate and D-lactate.</text>
</comment>
<keyword evidence="2 12" id="KW-0456">Lyase</keyword>